<dbReference type="Pfam" id="PF04178">
    <property type="entry name" value="Got1"/>
    <property type="match status" value="1"/>
</dbReference>
<keyword evidence="3 7" id="KW-1133">Transmembrane helix</keyword>
<dbReference type="InterPro" id="IPR007305">
    <property type="entry name" value="Vesicle_transpt_Got1/SFT2"/>
</dbReference>
<dbReference type="Proteomes" id="UP000747110">
    <property type="component" value="Unassembled WGS sequence"/>
</dbReference>
<evidence type="ECO:0000313" key="11">
    <source>
        <dbReference type="Proteomes" id="UP000747110"/>
    </source>
</evidence>
<dbReference type="EMBL" id="BNCP01000001">
    <property type="protein sequence ID" value="GIL69847.1"/>
    <property type="molecule type" value="Genomic_DNA"/>
</dbReference>
<comment type="subcellular location">
    <subcellularLocation>
        <location evidence="1">Golgi apparatus membrane</location>
        <topology evidence="1">Multi-pass membrane protein</topology>
    </subcellularLocation>
</comment>
<dbReference type="Proteomes" id="UP000722791">
    <property type="component" value="Unassembled WGS sequence"/>
</dbReference>
<dbReference type="PANTHER" id="PTHR21493:SF9">
    <property type="entry name" value="GOLGI TRANSPORT PROTEIN 1-RELATED"/>
    <property type="match status" value="1"/>
</dbReference>
<evidence type="ECO:0000256" key="2">
    <source>
        <dbReference type="ARBA" id="ARBA00022692"/>
    </source>
</evidence>
<dbReference type="InterPro" id="IPR045176">
    <property type="entry name" value="Got1"/>
</dbReference>
<evidence type="ECO:0000313" key="8">
    <source>
        <dbReference type="EMBL" id="GIL69847.1"/>
    </source>
</evidence>
<proteinExistence type="inferred from homology"/>
<evidence type="ECO:0000313" key="10">
    <source>
        <dbReference type="Proteomes" id="UP000722791"/>
    </source>
</evidence>
<evidence type="ECO:0000256" key="6">
    <source>
        <dbReference type="ARBA" id="ARBA00025799"/>
    </source>
</evidence>
<organism evidence="9 10">
    <name type="scientific">Volvox reticuliferus</name>
    <dbReference type="NCBI Taxonomy" id="1737510"/>
    <lineage>
        <taxon>Eukaryota</taxon>
        <taxon>Viridiplantae</taxon>
        <taxon>Chlorophyta</taxon>
        <taxon>core chlorophytes</taxon>
        <taxon>Chlorophyceae</taxon>
        <taxon>CS clade</taxon>
        <taxon>Chlamydomonadales</taxon>
        <taxon>Volvocaceae</taxon>
        <taxon>Volvox</taxon>
    </lineage>
</organism>
<evidence type="ECO:0000256" key="7">
    <source>
        <dbReference type="SAM" id="Phobius"/>
    </source>
</evidence>
<evidence type="ECO:0000256" key="5">
    <source>
        <dbReference type="ARBA" id="ARBA00023136"/>
    </source>
</evidence>
<comment type="caution">
    <text evidence="9">The sequence shown here is derived from an EMBL/GenBank/DDBJ whole genome shotgun (WGS) entry which is preliminary data.</text>
</comment>
<name>A0A8J4GF72_9CHLO</name>
<gene>
    <name evidence="8" type="ORF">Vretifemale_645</name>
    <name evidence="9" type="ORF">Vretimale_10112</name>
</gene>
<dbReference type="PANTHER" id="PTHR21493">
    <property type="entry name" value="CGI-141-RELATED/LIPASE CONTAINING PROTEIN"/>
    <property type="match status" value="1"/>
</dbReference>
<evidence type="ECO:0000256" key="1">
    <source>
        <dbReference type="ARBA" id="ARBA00004653"/>
    </source>
</evidence>
<dbReference type="OrthoDB" id="204784at2759"/>
<accession>A0A8J4GF72</accession>
<dbReference type="GO" id="GO:0006888">
    <property type="term" value="P:endoplasmic reticulum to Golgi vesicle-mediated transport"/>
    <property type="evidence" value="ECO:0007669"/>
    <property type="project" value="InterPro"/>
</dbReference>
<comment type="similarity">
    <text evidence="6">Belongs to the GOT1 family.</text>
</comment>
<dbReference type="GO" id="GO:0042147">
    <property type="term" value="P:retrograde transport, endosome to Golgi"/>
    <property type="evidence" value="ECO:0007669"/>
    <property type="project" value="InterPro"/>
</dbReference>
<dbReference type="GO" id="GO:0005829">
    <property type="term" value="C:cytosol"/>
    <property type="evidence" value="ECO:0007669"/>
    <property type="project" value="GOC"/>
</dbReference>
<feature type="transmembrane region" description="Helical" evidence="7">
    <location>
        <begin position="39"/>
        <end position="59"/>
    </location>
</feature>
<keyword evidence="11" id="KW-1185">Reference proteome</keyword>
<dbReference type="GO" id="GO:0000139">
    <property type="term" value="C:Golgi membrane"/>
    <property type="evidence" value="ECO:0007669"/>
    <property type="project" value="UniProtKB-SubCell"/>
</dbReference>
<sequence length="152" mass="16875">MLSSGWLTDQRKIGLGLTAFGILFTILGMLLLFDRGLIAMGNLLFLAGLTTTIGLHSTVSFFMKKKNRKGSVFYLGGCAVVVYGWTVIGLALEAYGFWLLFCEFFPTVLQFLRRVPVLSKVLDLPVLKLVFNRLQQLGGLPTTQYQAGVYNK</sequence>
<dbReference type="EMBL" id="BNCQ01000019">
    <property type="protein sequence ID" value="GIM05674.1"/>
    <property type="molecule type" value="Genomic_DNA"/>
</dbReference>
<feature type="transmembrane region" description="Helical" evidence="7">
    <location>
        <begin position="12"/>
        <end position="33"/>
    </location>
</feature>
<keyword evidence="5 7" id="KW-0472">Membrane</keyword>
<evidence type="ECO:0008006" key="12">
    <source>
        <dbReference type="Google" id="ProtNLM"/>
    </source>
</evidence>
<reference evidence="9" key="1">
    <citation type="journal article" date="2021" name="Proc. Natl. Acad. Sci. U.S.A.">
        <title>Three genomes in the algal genus Volvox reveal the fate of a haploid sex-determining region after a transition to homothallism.</title>
        <authorList>
            <person name="Yamamoto K."/>
            <person name="Hamaji T."/>
            <person name="Kawai-Toyooka H."/>
            <person name="Matsuzaki R."/>
            <person name="Takahashi F."/>
            <person name="Nishimura Y."/>
            <person name="Kawachi M."/>
            <person name="Noguchi H."/>
            <person name="Minakuchi Y."/>
            <person name="Umen J.G."/>
            <person name="Toyoda A."/>
            <person name="Nozaki H."/>
        </authorList>
    </citation>
    <scope>NUCLEOTIDE SEQUENCE</scope>
    <source>
        <strain evidence="9">NIES-3785</strain>
        <strain evidence="8">NIES-3786</strain>
    </source>
</reference>
<keyword evidence="2 7" id="KW-0812">Transmembrane</keyword>
<keyword evidence="4" id="KW-0333">Golgi apparatus</keyword>
<feature type="transmembrane region" description="Helical" evidence="7">
    <location>
        <begin position="71"/>
        <end position="88"/>
    </location>
</feature>
<protein>
    <recommendedName>
        <fullName evidence="12">Vesicle transport protein</fullName>
    </recommendedName>
</protein>
<evidence type="ECO:0000256" key="3">
    <source>
        <dbReference type="ARBA" id="ARBA00022989"/>
    </source>
</evidence>
<evidence type="ECO:0000313" key="9">
    <source>
        <dbReference type="EMBL" id="GIM05674.1"/>
    </source>
</evidence>
<dbReference type="AlphaFoldDB" id="A0A8J4GF72"/>
<evidence type="ECO:0000256" key="4">
    <source>
        <dbReference type="ARBA" id="ARBA00023034"/>
    </source>
</evidence>